<gene>
    <name evidence="3" type="ORF">FMM06_14985</name>
</gene>
<keyword evidence="1" id="KW-1133">Transmembrane helix</keyword>
<keyword evidence="1" id="KW-0472">Membrane</keyword>
<proteinExistence type="predicted"/>
<name>A0A552U9R7_9SPHN</name>
<dbReference type="EMBL" id="VJWA01000002">
    <property type="protein sequence ID" value="TRW14963.1"/>
    <property type="molecule type" value="Genomic_DNA"/>
</dbReference>
<dbReference type="Proteomes" id="UP000317894">
    <property type="component" value="Unassembled WGS sequence"/>
</dbReference>
<protein>
    <recommendedName>
        <fullName evidence="2">Anti-sigma K factor RskA C-terminal domain-containing protein</fullName>
    </recommendedName>
</protein>
<dbReference type="Pfam" id="PF10099">
    <property type="entry name" value="RskA_C"/>
    <property type="match status" value="1"/>
</dbReference>
<reference evidence="3 4" key="1">
    <citation type="submission" date="2019-07" db="EMBL/GenBank/DDBJ databases">
        <title>Novel species isolated from glacier.</title>
        <authorList>
            <person name="Liu Q."/>
            <person name="Xin Y.-H."/>
        </authorList>
    </citation>
    <scope>NUCLEOTIDE SEQUENCE [LARGE SCALE GENOMIC DNA]</scope>
    <source>
        <strain evidence="3 4">LB1R16</strain>
    </source>
</reference>
<organism evidence="3 4">
    <name type="scientific">Glacieibacterium frigidum</name>
    <dbReference type="NCBI Taxonomy" id="2593303"/>
    <lineage>
        <taxon>Bacteria</taxon>
        <taxon>Pseudomonadati</taxon>
        <taxon>Pseudomonadota</taxon>
        <taxon>Alphaproteobacteria</taxon>
        <taxon>Sphingomonadales</taxon>
        <taxon>Sphingosinicellaceae</taxon>
        <taxon>Glacieibacterium</taxon>
    </lineage>
</organism>
<accession>A0A552U9R7</accession>
<dbReference type="InterPro" id="IPR018764">
    <property type="entry name" value="RskA_C"/>
</dbReference>
<dbReference type="RefSeq" id="WP_144335133.1">
    <property type="nucleotide sequence ID" value="NZ_VJWA01000002.1"/>
</dbReference>
<feature type="transmembrane region" description="Helical" evidence="1">
    <location>
        <begin position="81"/>
        <end position="100"/>
    </location>
</feature>
<dbReference type="AlphaFoldDB" id="A0A552U9R7"/>
<evidence type="ECO:0000259" key="2">
    <source>
        <dbReference type="Pfam" id="PF10099"/>
    </source>
</evidence>
<keyword evidence="1" id="KW-0812">Transmembrane</keyword>
<feature type="domain" description="Anti-sigma K factor RskA C-terminal" evidence="2">
    <location>
        <begin position="86"/>
        <end position="214"/>
    </location>
</feature>
<sequence length="227" mass="23600">MSREPDKTWLPPLEAHLGLTGPLAGDPDRPDAATLGWVRRLLPLYERLPAAPVDMAIWERIDRSLSPAAVPQARPERRWQIATAAFAALAAGLAAILILGRPASIIAPPAAPQQLLQPLTAALLGEGGGAARPAFVVATTPGGGALRSNPGSAPEVRGHSYHLWAVTPGGHVYLGTVSPKISHSLIVPDQARALLQNGAALVISLDPATKPPAQPGRVVAEGQLARL</sequence>
<evidence type="ECO:0000313" key="3">
    <source>
        <dbReference type="EMBL" id="TRW14963.1"/>
    </source>
</evidence>
<dbReference type="GO" id="GO:0005886">
    <property type="term" value="C:plasma membrane"/>
    <property type="evidence" value="ECO:0007669"/>
    <property type="project" value="InterPro"/>
</dbReference>
<evidence type="ECO:0000256" key="1">
    <source>
        <dbReference type="SAM" id="Phobius"/>
    </source>
</evidence>
<comment type="caution">
    <text evidence="3">The sequence shown here is derived from an EMBL/GenBank/DDBJ whole genome shotgun (WGS) entry which is preliminary data.</text>
</comment>
<keyword evidence="4" id="KW-1185">Reference proteome</keyword>
<evidence type="ECO:0000313" key="4">
    <source>
        <dbReference type="Proteomes" id="UP000317894"/>
    </source>
</evidence>